<keyword evidence="4" id="KW-0572">Peptidoglycan-anchor</keyword>
<protein>
    <recommendedName>
        <fullName evidence="7">Gram-positive cocci surface proteins LPxTG domain-containing protein</fullName>
    </recommendedName>
</protein>
<name>A0ABS7RG45_9ACTN</name>
<evidence type="ECO:0000256" key="5">
    <source>
        <dbReference type="SAM" id="MobiDB-lite"/>
    </source>
</evidence>
<feature type="compositionally biased region" description="Acidic residues" evidence="5">
    <location>
        <begin position="42"/>
        <end position="70"/>
    </location>
</feature>
<feature type="chain" id="PRO_5045247030" description="Gram-positive cocci surface proteins LPxTG domain-containing protein" evidence="6">
    <location>
        <begin position="22"/>
        <end position="1356"/>
    </location>
</feature>
<feature type="compositionally biased region" description="Polar residues" evidence="5">
    <location>
        <begin position="118"/>
        <end position="127"/>
    </location>
</feature>
<keyword evidence="1" id="KW-0134">Cell wall</keyword>
<feature type="region of interest" description="Disordered" evidence="5">
    <location>
        <begin position="22"/>
        <end position="127"/>
    </location>
</feature>
<evidence type="ECO:0000313" key="9">
    <source>
        <dbReference type="Proteomes" id="UP000754710"/>
    </source>
</evidence>
<feature type="compositionally biased region" description="Low complexity" evidence="5">
    <location>
        <begin position="80"/>
        <end position="95"/>
    </location>
</feature>
<evidence type="ECO:0000256" key="2">
    <source>
        <dbReference type="ARBA" id="ARBA00022525"/>
    </source>
</evidence>
<organism evidence="8 9">
    <name type="scientific">Nocardioides jiangsuensis</name>
    <dbReference type="NCBI Taxonomy" id="2866161"/>
    <lineage>
        <taxon>Bacteria</taxon>
        <taxon>Bacillati</taxon>
        <taxon>Actinomycetota</taxon>
        <taxon>Actinomycetes</taxon>
        <taxon>Propionibacteriales</taxon>
        <taxon>Nocardioidaceae</taxon>
        <taxon>Nocardioides</taxon>
    </lineage>
</organism>
<evidence type="ECO:0000256" key="6">
    <source>
        <dbReference type="SAM" id="SignalP"/>
    </source>
</evidence>
<evidence type="ECO:0000256" key="4">
    <source>
        <dbReference type="ARBA" id="ARBA00023088"/>
    </source>
</evidence>
<dbReference type="RefSeq" id="WP_221023741.1">
    <property type="nucleotide sequence ID" value="NZ_JAIEZQ010000001.1"/>
</dbReference>
<sequence>MLLALALAVLMLPLFGATASAEDEGAEGAVAEETTSSTAEPSAEEPAAEATAEEPVEEPAAEEPVVEEPAAEPAADRPAGEPAAEPAEEPASAPVAEEDAATGAVPESSGQDGARRTASASSTQESLVATGVAGVCDTNSGTGDVESFSQNTAEDESGTWINGALNQQNSNYAEGDFVPQRVQLKDLADGENELVFTYDVKKDDTFAYDYVDRERMTGGTITSWSVQDAGGPTATVSVTFTVPAGGDGRATLYFAGHIAAELDHGPGSGAGSINGAPYHFSLETLNCASAGAQDNQLMADAVDAGLLTVVKDARPADGTDFDFAITPGGDASTFSLDVDDDATLADRVTYRVAPGTYAVQETDLPAEWQLSGLVCSPTATVDLGARTATVTVADDATVTCTFTNARTVYQDLRVSTTAVPAYERDYDWTIEKSVDSSRRNIADGQSATFEYEVLVTPSAPEDSGFRVTGRISLTNPNQVPVTGVRLSDAIPGATCAVTGAGGTVTVQPGTTGFDYSCTMPAGTTADTSGTNTATATWDASAYYGTSGAATGSAGFEFATATPDTSDGRVTVTDDRYDLTRGGTVDTVVRAADGATTFSYPLTWPGVAGACEDYDNTAAITEPDGDRQTSSETVRVCEGKDLAVTKNVVHGYDRTYLWDISKEVDGEHTENVDPETGRATFDYTVVATAVGTADSSWAMSGTITVANPNSWQAVTLSGIEDVVNVGGGAECVVAQGTDLAIPASGSRSFAYTCSFDSRPAYAGTNTATVTWDAQRYSTPAGSASGSAAVVADAWSETPVDKTVTVKDDKTDPKHPVVLGMVTWTTGATFEFPYSVTLAGTPGRCTEHDNVAWIHETGQSADETVRVCSPLDVTVATTAWASYDRTYSWEIEKDVDRTEVEVDEDGDATFAYEVTASPDGNDDSGYDLHGTITVTNPNAYKDVTVDVDDAVDLPGVTCVVDDGEDLEVPADRSVTVGYDCTVDDLDEDLYDTGTHTATVTWDGGTATGTAGVDFRLDDETDASVHVYDDKVAHTSDPVLLGEASWEDGPTTFDYSLTFGGEAGRCTDFTNTAMVEETDQSDSETVSVCRQADLVVDTTAEATYDRAFAWEIDKVADRTTVRTDDRDDGTVGYTVEVTPTTFEDSGWEMDGTVTVTNPNDYKDVDVSLTGVPDLGVGMTCTYAADAMDTLVAAGETRTFDYGCTFEQRPEYDGTDTVTVAWDGGEVEASTDVDFRRDEETDRTVTVTDDMVDPAELGTATWNAAGEPTRFTYSVDVQGRVNRCDTVVNTATIVETGQQAQAAVDVCGPEILGTEVERPRPPATVLPVTGAPEGLGVWTLAGGLMLALGTGLMARRRSQP</sequence>
<feature type="signal peptide" evidence="6">
    <location>
        <begin position="1"/>
        <end position="21"/>
    </location>
</feature>
<dbReference type="Proteomes" id="UP000754710">
    <property type="component" value="Unassembled WGS sequence"/>
</dbReference>
<evidence type="ECO:0000256" key="1">
    <source>
        <dbReference type="ARBA" id="ARBA00022512"/>
    </source>
</evidence>
<keyword evidence="2" id="KW-0964">Secreted</keyword>
<evidence type="ECO:0000256" key="3">
    <source>
        <dbReference type="ARBA" id="ARBA00022729"/>
    </source>
</evidence>
<evidence type="ECO:0000259" key="7">
    <source>
        <dbReference type="PROSITE" id="PS50847"/>
    </source>
</evidence>
<dbReference type="PROSITE" id="PS50847">
    <property type="entry name" value="GRAM_POS_ANCHORING"/>
    <property type="match status" value="1"/>
</dbReference>
<accession>A0ABS7RG45</accession>
<proteinExistence type="predicted"/>
<keyword evidence="9" id="KW-1185">Reference proteome</keyword>
<feature type="domain" description="Gram-positive cocci surface proteins LPxTG" evidence="7">
    <location>
        <begin position="1322"/>
        <end position="1356"/>
    </location>
</feature>
<evidence type="ECO:0000313" key="8">
    <source>
        <dbReference type="EMBL" id="MBY9074013.1"/>
    </source>
</evidence>
<comment type="caution">
    <text evidence="8">The sequence shown here is derived from an EMBL/GenBank/DDBJ whole genome shotgun (WGS) entry which is preliminary data.</text>
</comment>
<gene>
    <name evidence="8" type="ORF">K1X13_04170</name>
</gene>
<keyword evidence="3 6" id="KW-0732">Signal</keyword>
<dbReference type="EMBL" id="JAIEZQ010000001">
    <property type="protein sequence ID" value="MBY9074013.1"/>
    <property type="molecule type" value="Genomic_DNA"/>
</dbReference>
<feature type="compositionally biased region" description="Low complexity" evidence="5">
    <location>
        <begin position="27"/>
        <end position="41"/>
    </location>
</feature>
<dbReference type="InterPro" id="IPR019931">
    <property type="entry name" value="LPXTG_anchor"/>
</dbReference>
<reference evidence="8 9" key="1">
    <citation type="submission" date="2021-08" db="EMBL/GenBank/DDBJ databases">
        <title>Nocardioides bacterium WL0053 sp. nov., isolated from the sediment.</title>
        <authorList>
            <person name="Wang L."/>
            <person name="Zhang D."/>
            <person name="Zhang A."/>
        </authorList>
    </citation>
    <scope>NUCLEOTIDE SEQUENCE [LARGE SCALE GENOMIC DNA]</scope>
    <source>
        <strain evidence="8 9">WL0053</strain>
    </source>
</reference>